<dbReference type="EMBL" id="VITV01000008">
    <property type="protein sequence ID" value="TWB69724.1"/>
    <property type="molecule type" value="Genomic_DNA"/>
</dbReference>
<dbReference type="Proteomes" id="UP000320516">
    <property type="component" value="Unassembled WGS sequence"/>
</dbReference>
<gene>
    <name evidence="2" type="ORF">FBZ87_10814</name>
    <name evidence="1" type="ORF">FBZ88_12085</name>
</gene>
<protein>
    <submittedName>
        <fullName evidence="1">Uncharacterized protein</fullName>
    </submittedName>
</protein>
<organism evidence="1 3">
    <name type="scientific">Nitrospirillum amazonense</name>
    <dbReference type="NCBI Taxonomy" id="28077"/>
    <lineage>
        <taxon>Bacteria</taxon>
        <taxon>Pseudomonadati</taxon>
        <taxon>Pseudomonadota</taxon>
        <taxon>Alphaproteobacteria</taxon>
        <taxon>Rhodospirillales</taxon>
        <taxon>Azospirillaceae</taxon>
        <taxon>Nitrospirillum</taxon>
    </lineage>
</organism>
<dbReference type="EMBL" id="VITO01000020">
    <property type="protein sequence ID" value="TWB20999.1"/>
    <property type="molecule type" value="Genomic_DNA"/>
</dbReference>
<reference evidence="3 4" key="1">
    <citation type="submission" date="2019-06" db="EMBL/GenBank/DDBJ databases">
        <title>Genomic Encyclopedia of Type Strains, Phase IV (KMG-V): Genome sequencing to study the core and pangenomes of soil and plant-associated prokaryotes.</title>
        <authorList>
            <person name="Whitman W."/>
        </authorList>
    </citation>
    <scope>NUCLEOTIDE SEQUENCE [LARGE SCALE GENOMIC DNA]</scope>
    <source>
        <strain evidence="1 3">BR 11865</strain>
        <strain evidence="2 4">BR 12005</strain>
    </source>
</reference>
<proteinExistence type="predicted"/>
<dbReference type="Proteomes" id="UP000316545">
    <property type="component" value="Unassembled WGS sequence"/>
</dbReference>
<name>A0A560FHD4_9PROT</name>
<comment type="caution">
    <text evidence="1">The sequence shown here is derived from an EMBL/GenBank/DDBJ whole genome shotgun (WGS) entry which is preliminary data.</text>
</comment>
<dbReference type="AlphaFoldDB" id="A0A560FHD4"/>
<accession>A0A560FHD4</accession>
<evidence type="ECO:0000313" key="1">
    <source>
        <dbReference type="EMBL" id="TWB20999.1"/>
    </source>
</evidence>
<sequence>MPLASDVFRSYGGKGRWNRLTAFSAHVSIGGPLLGPGSASPSGGRPLSREFAIEGDPRSPSLKLFGSTDADRYFLYRPNRLEIRSRRDALITGVDYPDATLAGSANGRPLDEIERLFLIGNVLWNAIAGPFAGLLPGARTVATGVGQLDIHLPHRADPLCPHRRLLIADDGIAHRCDYQMRHVHPGVLADILSAHASFNGILIATLRRARAIEADGRLGTNSLLDVEIFDVRFQ</sequence>
<keyword evidence="3" id="KW-1185">Reference proteome</keyword>
<evidence type="ECO:0000313" key="4">
    <source>
        <dbReference type="Proteomes" id="UP000320516"/>
    </source>
</evidence>
<evidence type="ECO:0000313" key="3">
    <source>
        <dbReference type="Proteomes" id="UP000316545"/>
    </source>
</evidence>
<evidence type="ECO:0000313" key="2">
    <source>
        <dbReference type="EMBL" id="TWB69724.1"/>
    </source>
</evidence>